<protein>
    <submittedName>
        <fullName evidence="1">Uncharacterized protein</fullName>
    </submittedName>
</protein>
<reference evidence="1" key="2">
    <citation type="submission" date="2020-09" db="EMBL/GenBank/DDBJ databases">
        <authorList>
            <person name="Sun Q."/>
            <person name="Zhou Y."/>
        </authorList>
    </citation>
    <scope>NUCLEOTIDE SEQUENCE</scope>
    <source>
        <strain evidence="1">CGMCC 1.10998</strain>
    </source>
</reference>
<comment type="caution">
    <text evidence="1">The sequence shown here is derived from an EMBL/GenBank/DDBJ whole genome shotgun (WGS) entry which is preliminary data.</text>
</comment>
<reference evidence="1" key="1">
    <citation type="journal article" date="2014" name="Int. J. Syst. Evol. Microbiol.">
        <title>Complete genome sequence of Corynebacterium casei LMG S-19264T (=DSM 44701T), isolated from a smear-ripened cheese.</title>
        <authorList>
            <consortium name="US DOE Joint Genome Institute (JGI-PGF)"/>
            <person name="Walter F."/>
            <person name="Albersmeier A."/>
            <person name="Kalinowski J."/>
            <person name="Ruckert C."/>
        </authorList>
    </citation>
    <scope>NUCLEOTIDE SEQUENCE</scope>
    <source>
        <strain evidence="1">CGMCC 1.10998</strain>
    </source>
</reference>
<organism evidence="1 2">
    <name type="scientific">Undibacterium terreum</name>
    <dbReference type="NCBI Taxonomy" id="1224302"/>
    <lineage>
        <taxon>Bacteria</taxon>
        <taxon>Pseudomonadati</taxon>
        <taxon>Pseudomonadota</taxon>
        <taxon>Betaproteobacteria</taxon>
        <taxon>Burkholderiales</taxon>
        <taxon>Oxalobacteraceae</taxon>
        <taxon>Undibacterium</taxon>
    </lineage>
</organism>
<gene>
    <name evidence="1" type="ORF">GCM10011396_40240</name>
</gene>
<evidence type="ECO:0000313" key="2">
    <source>
        <dbReference type="Proteomes" id="UP000637423"/>
    </source>
</evidence>
<dbReference type="Proteomes" id="UP000637423">
    <property type="component" value="Unassembled WGS sequence"/>
</dbReference>
<proteinExistence type="predicted"/>
<name>A0A916UVF9_9BURK</name>
<evidence type="ECO:0000313" key="1">
    <source>
        <dbReference type="EMBL" id="GGC88977.1"/>
    </source>
</evidence>
<dbReference type="EMBL" id="BMED01000004">
    <property type="protein sequence ID" value="GGC88977.1"/>
    <property type="molecule type" value="Genomic_DNA"/>
</dbReference>
<dbReference type="AlphaFoldDB" id="A0A916UVF9"/>
<accession>A0A916UVF9</accession>
<keyword evidence="2" id="KW-1185">Reference proteome</keyword>
<sequence length="70" mass="7244">MDASDVLARISLRLIPAPCSGVICADADDSASVSPADAVEELDCVAIDIILAKDRSKAGMRPASSFKNPL</sequence>